<feature type="region of interest" description="Disordered" evidence="1">
    <location>
        <begin position="174"/>
        <end position="197"/>
    </location>
</feature>
<dbReference type="Proteomes" id="UP000648801">
    <property type="component" value="Unassembled WGS sequence"/>
</dbReference>
<keyword evidence="2" id="KW-0812">Transmembrane</keyword>
<keyword evidence="2" id="KW-1133">Transmembrane helix</keyword>
<dbReference type="AlphaFoldDB" id="A0A916S078"/>
<feature type="transmembrane region" description="Helical" evidence="2">
    <location>
        <begin position="12"/>
        <end position="37"/>
    </location>
</feature>
<dbReference type="PROSITE" id="PS51178">
    <property type="entry name" value="PASTA"/>
    <property type="match status" value="2"/>
</dbReference>
<comment type="caution">
    <text evidence="4">The sequence shown here is derived from an EMBL/GenBank/DDBJ whole genome shotgun (WGS) entry which is preliminary data.</text>
</comment>
<evidence type="ECO:0000259" key="3">
    <source>
        <dbReference type="PROSITE" id="PS51178"/>
    </source>
</evidence>
<evidence type="ECO:0000256" key="2">
    <source>
        <dbReference type="SAM" id="Phobius"/>
    </source>
</evidence>
<accession>A0A916S078</accession>
<feature type="domain" description="PASTA" evidence="3">
    <location>
        <begin position="39"/>
        <end position="105"/>
    </location>
</feature>
<name>A0A916S078_9BACT</name>
<dbReference type="Pfam" id="PF03793">
    <property type="entry name" value="PASTA"/>
    <property type="match status" value="2"/>
</dbReference>
<organism evidence="4 5">
    <name type="scientific">Edaphobacter acidisoli</name>
    <dbReference type="NCBI Taxonomy" id="2040573"/>
    <lineage>
        <taxon>Bacteria</taxon>
        <taxon>Pseudomonadati</taxon>
        <taxon>Acidobacteriota</taxon>
        <taxon>Terriglobia</taxon>
        <taxon>Terriglobales</taxon>
        <taxon>Acidobacteriaceae</taxon>
        <taxon>Edaphobacter</taxon>
    </lineage>
</organism>
<dbReference type="RefSeq" id="WP_188760555.1">
    <property type="nucleotide sequence ID" value="NZ_BMJB01000003.1"/>
</dbReference>
<dbReference type="SMART" id="SM00740">
    <property type="entry name" value="PASTA"/>
    <property type="match status" value="2"/>
</dbReference>
<feature type="region of interest" description="Disordered" evidence="1">
    <location>
        <begin position="233"/>
        <end position="275"/>
    </location>
</feature>
<dbReference type="InterPro" id="IPR005543">
    <property type="entry name" value="PASTA_dom"/>
</dbReference>
<proteinExistence type="predicted"/>
<gene>
    <name evidence="4" type="ORF">GCM10011507_32190</name>
</gene>
<dbReference type="CDD" id="cd06577">
    <property type="entry name" value="PASTA_pknB"/>
    <property type="match status" value="2"/>
</dbReference>
<evidence type="ECO:0000313" key="4">
    <source>
        <dbReference type="EMBL" id="GGA78526.1"/>
    </source>
</evidence>
<dbReference type="EMBL" id="BMJB01000003">
    <property type="protein sequence ID" value="GGA78526.1"/>
    <property type="molecule type" value="Genomic_DNA"/>
</dbReference>
<sequence>MKVSVRAINRFFNIIVGALAMFAVFLTSAFITMRLFIHGREVKVPILIGQSMANASEQARSHGLRLILEDRFYSSNTSPGIVLGQSPAAGTTVRRQSIVRVTESLGAQQVAVPNLIGESERTASINLRRVQLEVGTIAYVQAPGDPGTVIAQTPEANASGIDRPRVSLLLSQPKNSAAEQNATAGQTIGQNAPQATSQDPAFVMPSLVGLPLMTAATRASAAGLRIASAEEIKPTAASTTTPTATTTASSTPTTAPTVSPAPATPATPVAGSSTATVVAQTPPAGYRVTKGDAVHLSIAY</sequence>
<reference evidence="4" key="2">
    <citation type="submission" date="2020-09" db="EMBL/GenBank/DDBJ databases">
        <authorList>
            <person name="Sun Q."/>
            <person name="Zhou Y."/>
        </authorList>
    </citation>
    <scope>NUCLEOTIDE SEQUENCE</scope>
    <source>
        <strain evidence="4">CGMCC 1.15447</strain>
    </source>
</reference>
<feature type="compositionally biased region" description="Low complexity" evidence="1">
    <location>
        <begin position="234"/>
        <end position="275"/>
    </location>
</feature>
<protein>
    <recommendedName>
        <fullName evidence="3">PASTA domain-containing protein</fullName>
    </recommendedName>
</protein>
<evidence type="ECO:0000256" key="1">
    <source>
        <dbReference type="SAM" id="MobiDB-lite"/>
    </source>
</evidence>
<keyword evidence="2" id="KW-0472">Membrane</keyword>
<reference evidence="4" key="1">
    <citation type="journal article" date="2014" name="Int. J. Syst. Evol. Microbiol.">
        <title>Complete genome sequence of Corynebacterium casei LMG S-19264T (=DSM 44701T), isolated from a smear-ripened cheese.</title>
        <authorList>
            <consortium name="US DOE Joint Genome Institute (JGI-PGF)"/>
            <person name="Walter F."/>
            <person name="Albersmeier A."/>
            <person name="Kalinowski J."/>
            <person name="Ruckert C."/>
        </authorList>
    </citation>
    <scope>NUCLEOTIDE SEQUENCE</scope>
    <source>
        <strain evidence="4">CGMCC 1.15447</strain>
    </source>
</reference>
<dbReference type="Gene3D" id="3.30.10.20">
    <property type="match status" value="3"/>
</dbReference>
<keyword evidence="5" id="KW-1185">Reference proteome</keyword>
<feature type="domain" description="PASTA" evidence="3">
    <location>
        <begin position="106"/>
        <end position="172"/>
    </location>
</feature>
<evidence type="ECO:0000313" key="5">
    <source>
        <dbReference type="Proteomes" id="UP000648801"/>
    </source>
</evidence>